<protein>
    <submittedName>
        <fullName evidence="2">Uncharacterized protein</fullName>
    </submittedName>
</protein>
<keyword evidence="1" id="KW-0472">Membrane</keyword>
<keyword evidence="3" id="KW-1185">Reference proteome</keyword>
<accession>A0A9P4PXJ5</accession>
<proteinExistence type="predicted"/>
<sequence length="101" mass="11021">MVAIAAVQRLDHRVCVLLACRQTANRERLAILFGASTVQSAPACFALLCFALLCFALLCFRSRHGHIHAAPDVIGSVLFVHRNLPAGTIIDLWVNQGLAWV</sequence>
<comment type="caution">
    <text evidence="2">The sequence shown here is derived from an EMBL/GenBank/DDBJ whole genome shotgun (WGS) entry which is preliminary data.</text>
</comment>
<reference evidence="2" key="1">
    <citation type="journal article" date="2020" name="Stud. Mycol.">
        <title>101 Dothideomycetes genomes: a test case for predicting lifestyles and emergence of pathogens.</title>
        <authorList>
            <person name="Haridas S."/>
            <person name="Albert R."/>
            <person name="Binder M."/>
            <person name="Bloem J."/>
            <person name="Labutti K."/>
            <person name="Salamov A."/>
            <person name="Andreopoulos B."/>
            <person name="Baker S."/>
            <person name="Barry K."/>
            <person name="Bills G."/>
            <person name="Bluhm B."/>
            <person name="Cannon C."/>
            <person name="Castanera R."/>
            <person name="Culley D."/>
            <person name="Daum C."/>
            <person name="Ezra D."/>
            <person name="Gonzalez J."/>
            <person name="Henrissat B."/>
            <person name="Kuo A."/>
            <person name="Liang C."/>
            <person name="Lipzen A."/>
            <person name="Lutzoni F."/>
            <person name="Magnuson J."/>
            <person name="Mondo S."/>
            <person name="Nolan M."/>
            <person name="Ohm R."/>
            <person name="Pangilinan J."/>
            <person name="Park H.-J."/>
            <person name="Ramirez L."/>
            <person name="Alfaro M."/>
            <person name="Sun H."/>
            <person name="Tritt A."/>
            <person name="Yoshinaga Y."/>
            <person name="Zwiers L.-H."/>
            <person name="Turgeon B."/>
            <person name="Goodwin S."/>
            <person name="Spatafora J."/>
            <person name="Crous P."/>
            <person name="Grigoriev I."/>
        </authorList>
    </citation>
    <scope>NUCLEOTIDE SEQUENCE</scope>
    <source>
        <strain evidence="2">CBS 116435</strain>
    </source>
</reference>
<dbReference type="AlphaFoldDB" id="A0A9P4PXJ5"/>
<evidence type="ECO:0000256" key="1">
    <source>
        <dbReference type="SAM" id="Phobius"/>
    </source>
</evidence>
<dbReference type="EMBL" id="MU003862">
    <property type="protein sequence ID" value="KAF2716777.1"/>
    <property type="molecule type" value="Genomic_DNA"/>
</dbReference>
<name>A0A9P4PXJ5_9PEZI</name>
<evidence type="ECO:0000313" key="2">
    <source>
        <dbReference type="EMBL" id="KAF2716777.1"/>
    </source>
</evidence>
<keyword evidence="1" id="KW-1133">Transmembrane helix</keyword>
<gene>
    <name evidence="2" type="ORF">K431DRAFT_170746</name>
</gene>
<evidence type="ECO:0000313" key="3">
    <source>
        <dbReference type="Proteomes" id="UP000799441"/>
    </source>
</evidence>
<organism evidence="2 3">
    <name type="scientific">Polychaeton citri CBS 116435</name>
    <dbReference type="NCBI Taxonomy" id="1314669"/>
    <lineage>
        <taxon>Eukaryota</taxon>
        <taxon>Fungi</taxon>
        <taxon>Dikarya</taxon>
        <taxon>Ascomycota</taxon>
        <taxon>Pezizomycotina</taxon>
        <taxon>Dothideomycetes</taxon>
        <taxon>Dothideomycetidae</taxon>
        <taxon>Capnodiales</taxon>
        <taxon>Capnodiaceae</taxon>
        <taxon>Polychaeton</taxon>
    </lineage>
</organism>
<feature type="transmembrane region" description="Helical" evidence="1">
    <location>
        <begin position="40"/>
        <end position="60"/>
    </location>
</feature>
<dbReference type="Proteomes" id="UP000799441">
    <property type="component" value="Unassembled WGS sequence"/>
</dbReference>
<keyword evidence="1" id="KW-0812">Transmembrane</keyword>